<keyword evidence="1" id="KW-1133">Transmembrane helix</keyword>
<evidence type="ECO:0000313" key="2">
    <source>
        <dbReference type="EMBL" id="BCS87455.1"/>
    </source>
</evidence>
<dbReference type="Proteomes" id="UP001053296">
    <property type="component" value="Chromosome"/>
</dbReference>
<sequence length="79" mass="9015">MLDSNTLYLLLAMAGFVCIAIVMVHHHNCSDLIRRKKNEVNSVATQLKYKTEALERECIDIQIQIDAIDDEINALKPQM</sequence>
<feature type="transmembrane region" description="Helical" evidence="1">
    <location>
        <begin position="6"/>
        <end position="26"/>
    </location>
</feature>
<organism evidence="2 3">
    <name type="scientific">Pseudodesulfovibrio sediminis</name>
    <dbReference type="NCBI Taxonomy" id="2810563"/>
    <lineage>
        <taxon>Bacteria</taxon>
        <taxon>Pseudomonadati</taxon>
        <taxon>Thermodesulfobacteriota</taxon>
        <taxon>Desulfovibrionia</taxon>
        <taxon>Desulfovibrionales</taxon>
        <taxon>Desulfovibrionaceae</taxon>
    </lineage>
</organism>
<protein>
    <recommendedName>
        <fullName evidence="4">Phage shock protein B</fullName>
    </recommendedName>
</protein>
<gene>
    <name evidence="2" type="ORF">PSDVSF_06970</name>
</gene>
<accession>A0ABM7P3M2</accession>
<name>A0ABM7P3M2_9BACT</name>
<keyword evidence="1" id="KW-0812">Transmembrane</keyword>
<keyword evidence="3" id="KW-1185">Reference proteome</keyword>
<evidence type="ECO:0000313" key="3">
    <source>
        <dbReference type="Proteomes" id="UP001053296"/>
    </source>
</evidence>
<dbReference type="EMBL" id="AP024485">
    <property type="protein sequence ID" value="BCS87455.1"/>
    <property type="molecule type" value="Genomic_DNA"/>
</dbReference>
<reference evidence="2" key="1">
    <citation type="journal article" date="2022" name="Arch. Microbiol.">
        <title>Pseudodesulfovibrio sediminis sp. nov., a mesophilic and neutrophilic sulfate-reducing bacterium isolated from sediment of a brackish lake.</title>
        <authorList>
            <person name="Takahashi A."/>
            <person name="Kojima H."/>
            <person name="Watanabe M."/>
            <person name="Fukui M."/>
        </authorList>
    </citation>
    <scope>NUCLEOTIDE SEQUENCE</scope>
    <source>
        <strain evidence="2">SF6</strain>
    </source>
</reference>
<keyword evidence="1" id="KW-0472">Membrane</keyword>
<proteinExistence type="predicted"/>
<evidence type="ECO:0008006" key="4">
    <source>
        <dbReference type="Google" id="ProtNLM"/>
    </source>
</evidence>
<evidence type="ECO:0000256" key="1">
    <source>
        <dbReference type="SAM" id="Phobius"/>
    </source>
</evidence>